<name>A0A7U9P7W4_GEOTM</name>
<dbReference type="Pfam" id="PF13439">
    <property type="entry name" value="Glyco_transf_4"/>
    <property type="match status" value="1"/>
</dbReference>
<feature type="domain" description="Glycosyl transferase family 1" evidence="1">
    <location>
        <begin position="152"/>
        <end position="302"/>
    </location>
</feature>
<dbReference type="AlphaFoldDB" id="A0A7U9P7W4"/>
<dbReference type="GO" id="GO:0016757">
    <property type="term" value="F:glycosyltransferase activity"/>
    <property type="evidence" value="ECO:0007669"/>
    <property type="project" value="InterPro"/>
</dbReference>
<keyword evidence="4" id="KW-1185">Reference proteome</keyword>
<accession>A0A7U9P7W4</accession>
<dbReference type="PANTHER" id="PTHR45947:SF3">
    <property type="entry name" value="SULFOQUINOVOSYL TRANSFERASE SQD2"/>
    <property type="match status" value="1"/>
</dbReference>
<protein>
    <recommendedName>
        <fullName evidence="5">Glycosyl transferase</fullName>
    </recommendedName>
</protein>
<dbReference type="Proteomes" id="UP000018339">
    <property type="component" value="Unassembled WGS sequence"/>
</dbReference>
<reference evidence="3 4" key="1">
    <citation type="journal article" date="2014" name="Genome Announc.">
        <title>Draft Genome Sequence of Geobacillus thermopakistaniensis Strain MAS1.</title>
        <authorList>
            <person name="Siddiqui M.A."/>
            <person name="Rashid N."/>
            <person name="Ayyampalayam S."/>
            <person name="Whitman W.B."/>
        </authorList>
    </citation>
    <scope>NUCLEOTIDE SEQUENCE [LARGE SCALE GENOMIC DNA]</scope>
    <source>
        <strain evidence="3 4">MAS1</strain>
    </source>
</reference>
<sequence>MKLLLVGDLIGNTGPANVNKALKKYLPTDTIFLEKKTKTSRVIELFIKMRKVDAVIFSGMSKINIIGFKLAKLLDVKSVYLMHGCRSIEGKINQNYNQRDVNAENEVLELAPRIICVSEFFMNWMKKNYPQYKEKITYVNNGIDWDGMVSEKVPVERDSKTLLAVGGGMPQKNILSICRAIDLINRKDKMNLKLIVIGKGGKDIEEIISYPFVNYVGEVKYEEMSAYYQKSRIFVQNSIFETFGLAPIEALVNGCDLLISQGTGAKSIISGLEENDIIYNPFDIEEISSKIKILLTKSNNERLLKSINKEETSIEFAVSRIIDILRG</sequence>
<evidence type="ECO:0000313" key="3">
    <source>
        <dbReference type="EMBL" id="ESU73903.1"/>
    </source>
</evidence>
<dbReference type="EMBL" id="AYSF01000001">
    <property type="protein sequence ID" value="ESU73903.1"/>
    <property type="molecule type" value="Genomic_DNA"/>
</dbReference>
<dbReference type="RefSeq" id="WP_023633269.1">
    <property type="nucleotide sequence ID" value="NZ_AYSF01000001.1"/>
</dbReference>
<dbReference type="InterPro" id="IPR001296">
    <property type="entry name" value="Glyco_trans_1"/>
</dbReference>
<feature type="domain" description="Glycosyltransferase subfamily 4-like N-terminal" evidence="2">
    <location>
        <begin position="45"/>
        <end position="144"/>
    </location>
</feature>
<proteinExistence type="predicted"/>
<evidence type="ECO:0000313" key="4">
    <source>
        <dbReference type="Proteomes" id="UP000018339"/>
    </source>
</evidence>
<dbReference type="Pfam" id="PF00534">
    <property type="entry name" value="Glycos_transf_1"/>
    <property type="match status" value="1"/>
</dbReference>
<comment type="caution">
    <text evidence="3">The sequence shown here is derived from an EMBL/GenBank/DDBJ whole genome shotgun (WGS) entry which is preliminary data.</text>
</comment>
<evidence type="ECO:0008006" key="5">
    <source>
        <dbReference type="Google" id="ProtNLM"/>
    </source>
</evidence>
<dbReference type="PANTHER" id="PTHR45947">
    <property type="entry name" value="SULFOQUINOVOSYL TRANSFERASE SQD2"/>
    <property type="match status" value="1"/>
</dbReference>
<evidence type="ECO:0000259" key="2">
    <source>
        <dbReference type="Pfam" id="PF13439"/>
    </source>
</evidence>
<gene>
    <name evidence="3" type="ORF">T260_00020</name>
</gene>
<dbReference type="Gene3D" id="3.40.50.2000">
    <property type="entry name" value="Glycogen Phosphorylase B"/>
    <property type="match status" value="2"/>
</dbReference>
<evidence type="ECO:0000259" key="1">
    <source>
        <dbReference type="Pfam" id="PF00534"/>
    </source>
</evidence>
<dbReference type="InterPro" id="IPR028098">
    <property type="entry name" value="Glyco_trans_4-like_N"/>
</dbReference>
<dbReference type="CDD" id="cd03801">
    <property type="entry name" value="GT4_PimA-like"/>
    <property type="match status" value="1"/>
</dbReference>
<dbReference type="InterPro" id="IPR050194">
    <property type="entry name" value="Glycosyltransferase_grp1"/>
</dbReference>
<dbReference type="SUPFAM" id="SSF53756">
    <property type="entry name" value="UDP-Glycosyltransferase/glycogen phosphorylase"/>
    <property type="match status" value="1"/>
</dbReference>
<organism evidence="3 4">
    <name type="scientific">Geobacillus thermopakistaniensis (strain MAS1)</name>
    <dbReference type="NCBI Taxonomy" id="1408282"/>
    <lineage>
        <taxon>Bacteria</taxon>
        <taxon>Bacillati</taxon>
        <taxon>Bacillota</taxon>
        <taxon>Bacilli</taxon>
        <taxon>Bacillales</taxon>
        <taxon>Anoxybacillaceae</taxon>
        <taxon>Geobacillus</taxon>
    </lineage>
</organism>